<dbReference type="InterPro" id="IPR001697">
    <property type="entry name" value="Pyr_Knase"/>
</dbReference>
<proteinExistence type="predicted"/>
<evidence type="ECO:0000256" key="1">
    <source>
        <dbReference type="SAM" id="Phobius"/>
    </source>
</evidence>
<keyword evidence="4" id="KW-1185">Reference proteome</keyword>
<dbReference type="GO" id="GO:0004743">
    <property type="term" value="F:pyruvate kinase activity"/>
    <property type="evidence" value="ECO:0007669"/>
    <property type="project" value="InterPro"/>
</dbReference>
<dbReference type="EMBL" id="JAUESC010000002">
    <property type="protein sequence ID" value="KAK0605158.1"/>
    <property type="molecule type" value="Genomic_DNA"/>
</dbReference>
<evidence type="ECO:0000259" key="2">
    <source>
        <dbReference type="Pfam" id="PF02887"/>
    </source>
</evidence>
<dbReference type="PANTHER" id="PTHR11817">
    <property type="entry name" value="PYRUVATE KINASE"/>
    <property type="match status" value="1"/>
</dbReference>
<gene>
    <name evidence="3" type="ORF">LWI29_023502</name>
</gene>
<keyword evidence="1" id="KW-0812">Transmembrane</keyword>
<protein>
    <recommendedName>
        <fullName evidence="2">Pyruvate kinase C-terminal domain-containing protein</fullName>
    </recommendedName>
</protein>
<dbReference type="AlphaFoldDB" id="A0AA39W706"/>
<evidence type="ECO:0000313" key="3">
    <source>
        <dbReference type="EMBL" id="KAK0605158.1"/>
    </source>
</evidence>
<keyword evidence="1" id="KW-1133">Transmembrane helix</keyword>
<dbReference type="SUPFAM" id="SSF52935">
    <property type="entry name" value="PK C-terminal domain-like"/>
    <property type="match status" value="1"/>
</dbReference>
<dbReference type="InterPro" id="IPR036918">
    <property type="entry name" value="Pyrv_Knase_C_sf"/>
</dbReference>
<dbReference type="Pfam" id="PF02887">
    <property type="entry name" value="PK_C"/>
    <property type="match status" value="1"/>
</dbReference>
<evidence type="ECO:0000313" key="4">
    <source>
        <dbReference type="Proteomes" id="UP001168877"/>
    </source>
</evidence>
<accession>A0AA39W706</accession>
<sequence length="136" mass="14907">MLSGETAAGAYPEISVQTMARICLEAEDFIDYGDLFKRIMETAPMPMSPLQSLASSAVTTAFCINAVLILLLTRGGTTAKLVSKYRPSIPILSVVVPQITRDSIVWSCSDEALARNSLIFRGQLKLRIILNQQMKL</sequence>
<keyword evidence="1" id="KW-0472">Membrane</keyword>
<dbReference type="Gene3D" id="3.40.1380.20">
    <property type="entry name" value="Pyruvate kinase, C-terminal domain"/>
    <property type="match status" value="1"/>
</dbReference>
<feature type="domain" description="Pyruvate kinase C-terminal" evidence="2">
    <location>
        <begin position="52"/>
        <end position="124"/>
    </location>
</feature>
<reference evidence="3" key="1">
    <citation type="journal article" date="2022" name="Plant J.">
        <title>Strategies of tolerance reflected in two North American maple genomes.</title>
        <authorList>
            <person name="McEvoy S.L."/>
            <person name="Sezen U.U."/>
            <person name="Trouern-Trend A."/>
            <person name="McMahon S.M."/>
            <person name="Schaberg P.G."/>
            <person name="Yang J."/>
            <person name="Wegrzyn J.L."/>
            <person name="Swenson N.G."/>
        </authorList>
    </citation>
    <scope>NUCLEOTIDE SEQUENCE</scope>
    <source>
        <strain evidence="3">NS2018</strain>
    </source>
</reference>
<dbReference type="GO" id="GO:0000287">
    <property type="term" value="F:magnesium ion binding"/>
    <property type="evidence" value="ECO:0007669"/>
    <property type="project" value="InterPro"/>
</dbReference>
<dbReference type="InterPro" id="IPR015795">
    <property type="entry name" value="Pyrv_Knase_C"/>
</dbReference>
<name>A0AA39W706_ACESA</name>
<dbReference type="GO" id="GO:0030955">
    <property type="term" value="F:potassium ion binding"/>
    <property type="evidence" value="ECO:0007669"/>
    <property type="project" value="InterPro"/>
</dbReference>
<feature type="transmembrane region" description="Helical" evidence="1">
    <location>
        <begin position="53"/>
        <end position="72"/>
    </location>
</feature>
<organism evidence="3 4">
    <name type="scientific">Acer saccharum</name>
    <name type="common">Sugar maple</name>
    <dbReference type="NCBI Taxonomy" id="4024"/>
    <lineage>
        <taxon>Eukaryota</taxon>
        <taxon>Viridiplantae</taxon>
        <taxon>Streptophyta</taxon>
        <taxon>Embryophyta</taxon>
        <taxon>Tracheophyta</taxon>
        <taxon>Spermatophyta</taxon>
        <taxon>Magnoliopsida</taxon>
        <taxon>eudicotyledons</taxon>
        <taxon>Gunneridae</taxon>
        <taxon>Pentapetalae</taxon>
        <taxon>rosids</taxon>
        <taxon>malvids</taxon>
        <taxon>Sapindales</taxon>
        <taxon>Sapindaceae</taxon>
        <taxon>Hippocastanoideae</taxon>
        <taxon>Acereae</taxon>
        <taxon>Acer</taxon>
    </lineage>
</organism>
<dbReference type="Proteomes" id="UP001168877">
    <property type="component" value="Unassembled WGS sequence"/>
</dbReference>
<comment type="caution">
    <text evidence="3">The sequence shown here is derived from an EMBL/GenBank/DDBJ whole genome shotgun (WGS) entry which is preliminary data.</text>
</comment>
<reference evidence="3" key="2">
    <citation type="submission" date="2023-06" db="EMBL/GenBank/DDBJ databases">
        <authorList>
            <person name="Swenson N.G."/>
            <person name="Wegrzyn J.L."/>
            <person name="Mcevoy S.L."/>
        </authorList>
    </citation>
    <scope>NUCLEOTIDE SEQUENCE</scope>
    <source>
        <strain evidence="3">NS2018</strain>
        <tissue evidence="3">Leaf</tissue>
    </source>
</reference>